<dbReference type="PANTHER" id="PTHR16105">
    <property type="entry name" value="RNA-BINDING REGION-CONTAINING PROTEIN 3"/>
    <property type="match status" value="1"/>
</dbReference>
<feature type="domain" description="RRM" evidence="4">
    <location>
        <begin position="465"/>
        <end position="548"/>
    </location>
</feature>
<dbReference type="Gene3D" id="3.30.70.330">
    <property type="match status" value="2"/>
</dbReference>
<name>A0A9P0DJA2_9CUCU</name>
<evidence type="ECO:0000313" key="6">
    <source>
        <dbReference type="Proteomes" id="UP001152799"/>
    </source>
</evidence>
<dbReference type="InterPro" id="IPR045164">
    <property type="entry name" value="RBM41/RNPC3"/>
</dbReference>
<protein>
    <recommendedName>
        <fullName evidence="4">RRM domain-containing protein</fullName>
    </recommendedName>
</protein>
<keyword evidence="6" id="KW-1185">Reference proteome</keyword>
<dbReference type="AlphaFoldDB" id="A0A9P0DJA2"/>
<evidence type="ECO:0000259" key="4">
    <source>
        <dbReference type="PROSITE" id="PS50102"/>
    </source>
</evidence>
<evidence type="ECO:0000256" key="1">
    <source>
        <dbReference type="ARBA" id="ARBA00022884"/>
    </source>
</evidence>
<accession>A0A9P0DJA2</accession>
<dbReference type="PROSITE" id="PS50102">
    <property type="entry name" value="RRM"/>
    <property type="match status" value="1"/>
</dbReference>
<dbReference type="GO" id="GO:0097157">
    <property type="term" value="F:pre-mRNA intronic binding"/>
    <property type="evidence" value="ECO:0007669"/>
    <property type="project" value="TreeGrafter"/>
</dbReference>
<dbReference type="GO" id="GO:0000398">
    <property type="term" value="P:mRNA splicing, via spliceosome"/>
    <property type="evidence" value="ECO:0007669"/>
    <property type="project" value="TreeGrafter"/>
</dbReference>
<evidence type="ECO:0000256" key="3">
    <source>
        <dbReference type="SAM" id="MobiDB-lite"/>
    </source>
</evidence>
<sequence length="557" mass="62766">MVCKDTLRIKYLPKELSDAQKEDFVKHFGAHTIKIITSKMKSQSVVYAKFDNEDVAKNVISKLHQIEILNCIICVEYAEFDILKGSVPTQKNEDTKDSHKNSYLKTFINNLNAFNDSVNFYQPPPSHLKYNYPRPNEATLSNIAHALAVIPRFYTQVLHLMNRMNLPPPFADASTNTVPYYAQTAQPVGEKRKASSSESEMESDNEKVEEIITPKKVIGSKKMIKRPRLIKPPQVKTVSNKSMEKTENVFEKVPNIQPQRKIELNILPTEKQETGVIKNVTDSTVENQENAMPELKKQQCETEHKKSGISDNIKATEAPPKLVTVDKNSIQSQTIHPVAPNSKVQSTENESTNVINQEPKPSLHAGQNKDLIDVQQEKNILAPKEVESQSQSNAEAVVGHQQVSQDSLVQVHQMGILSHEVDTSADQILSEDLPCITLEELAANQITDISSVAAFKNYKPGEPTNKLYIKNCSKTVVDQDLEYIYNRYREKRTAENPTEFNIRLMQQGRMKGQAFVTLDSIELAEKAVKETNGFILKEKPLIVVFGKAGKKKEEKLA</sequence>
<dbReference type="SUPFAM" id="SSF54928">
    <property type="entry name" value="RNA-binding domain, RBD"/>
    <property type="match status" value="1"/>
</dbReference>
<feature type="region of interest" description="Disordered" evidence="3">
    <location>
        <begin position="186"/>
        <end position="208"/>
    </location>
</feature>
<dbReference type="PANTHER" id="PTHR16105:SF0">
    <property type="entry name" value="RNA-BINDING REGION-CONTAINING PROTEIN 3"/>
    <property type="match status" value="1"/>
</dbReference>
<dbReference type="GO" id="GO:0005689">
    <property type="term" value="C:U12-type spliceosomal complex"/>
    <property type="evidence" value="ECO:0007669"/>
    <property type="project" value="TreeGrafter"/>
</dbReference>
<dbReference type="EMBL" id="OU892284">
    <property type="protein sequence ID" value="CAH1134223.1"/>
    <property type="molecule type" value="Genomic_DNA"/>
</dbReference>
<evidence type="ECO:0000256" key="2">
    <source>
        <dbReference type="PROSITE-ProRule" id="PRU00176"/>
    </source>
</evidence>
<dbReference type="SMART" id="SM00360">
    <property type="entry name" value="RRM"/>
    <property type="match status" value="2"/>
</dbReference>
<gene>
    <name evidence="5" type="ORF">CEUTPL_LOCUS12635</name>
</gene>
<proteinExistence type="predicted"/>
<reference evidence="5" key="1">
    <citation type="submission" date="2022-01" db="EMBL/GenBank/DDBJ databases">
        <authorList>
            <person name="King R."/>
        </authorList>
    </citation>
    <scope>NUCLEOTIDE SEQUENCE</scope>
</reference>
<keyword evidence="1 2" id="KW-0694">RNA-binding</keyword>
<evidence type="ECO:0000313" key="5">
    <source>
        <dbReference type="EMBL" id="CAH1134223.1"/>
    </source>
</evidence>
<organism evidence="5 6">
    <name type="scientific">Ceutorhynchus assimilis</name>
    <name type="common">cabbage seed weevil</name>
    <dbReference type="NCBI Taxonomy" id="467358"/>
    <lineage>
        <taxon>Eukaryota</taxon>
        <taxon>Metazoa</taxon>
        <taxon>Ecdysozoa</taxon>
        <taxon>Arthropoda</taxon>
        <taxon>Hexapoda</taxon>
        <taxon>Insecta</taxon>
        <taxon>Pterygota</taxon>
        <taxon>Neoptera</taxon>
        <taxon>Endopterygota</taxon>
        <taxon>Coleoptera</taxon>
        <taxon>Polyphaga</taxon>
        <taxon>Cucujiformia</taxon>
        <taxon>Curculionidae</taxon>
        <taxon>Ceutorhynchinae</taxon>
        <taxon>Ceutorhynchus</taxon>
    </lineage>
</organism>
<dbReference type="OrthoDB" id="448399at2759"/>
<dbReference type="InterPro" id="IPR000504">
    <property type="entry name" value="RRM_dom"/>
</dbReference>
<dbReference type="CDD" id="cd12239">
    <property type="entry name" value="RRM2_RBM40_like"/>
    <property type="match status" value="1"/>
</dbReference>
<dbReference type="Proteomes" id="UP001152799">
    <property type="component" value="Chromosome 8"/>
</dbReference>
<dbReference type="GO" id="GO:0030626">
    <property type="term" value="F:U12 snRNA binding"/>
    <property type="evidence" value="ECO:0007669"/>
    <property type="project" value="TreeGrafter"/>
</dbReference>
<dbReference type="Pfam" id="PF00076">
    <property type="entry name" value="RRM_1"/>
    <property type="match status" value="1"/>
</dbReference>
<dbReference type="InterPro" id="IPR035979">
    <property type="entry name" value="RBD_domain_sf"/>
</dbReference>
<dbReference type="InterPro" id="IPR012677">
    <property type="entry name" value="Nucleotide-bd_a/b_plait_sf"/>
</dbReference>